<dbReference type="InterPro" id="IPR005935">
    <property type="entry name" value="Mev_decarb"/>
</dbReference>
<keyword evidence="6" id="KW-0443">Lipid metabolism</keyword>
<evidence type="ECO:0000256" key="3">
    <source>
        <dbReference type="ARBA" id="ARBA00022516"/>
    </source>
</evidence>
<dbReference type="GO" id="GO:0019287">
    <property type="term" value="P:isopentenyl diphosphate biosynthetic process, mevalonate pathway"/>
    <property type="evidence" value="ECO:0007669"/>
    <property type="project" value="InterPro"/>
</dbReference>
<dbReference type="GO" id="GO:0004163">
    <property type="term" value="F:diphosphomevalonate decarboxylase activity"/>
    <property type="evidence" value="ECO:0007669"/>
    <property type="project" value="UniProtKB-EC"/>
</dbReference>
<dbReference type="SUPFAM" id="SSF55060">
    <property type="entry name" value="GHMP Kinase, C-terminal domain"/>
    <property type="match status" value="1"/>
</dbReference>
<dbReference type="GO" id="GO:0005829">
    <property type="term" value="C:cytosol"/>
    <property type="evidence" value="ECO:0007669"/>
    <property type="project" value="InterPro"/>
</dbReference>
<evidence type="ECO:0000256" key="4">
    <source>
        <dbReference type="ARBA" id="ARBA00022741"/>
    </source>
</evidence>
<dbReference type="NCBIfam" id="TIGR01240">
    <property type="entry name" value="mevDPdecarb"/>
    <property type="match status" value="1"/>
</dbReference>
<evidence type="ECO:0000313" key="11">
    <source>
        <dbReference type="Proteomes" id="UP000185544"/>
    </source>
</evidence>
<dbReference type="AlphaFoldDB" id="A0A1L6MXV3"/>
<keyword evidence="11" id="KW-1185">Reference proteome</keyword>
<keyword evidence="7" id="KW-0456">Lyase</keyword>
<evidence type="ECO:0000313" key="10">
    <source>
        <dbReference type="EMBL" id="APS00319.1"/>
    </source>
</evidence>
<dbReference type="InterPro" id="IPR020568">
    <property type="entry name" value="Ribosomal_Su5_D2-typ_SF"/>
</dbReference>
<dbReference type="PANTHER" id="PTHR10977">
    <property type="entry name" value="DIPHOSPHOMEVALONATE DECARBOXYLASE"/>
    <property type="match status" value="1"/>
</dbReference>
<protein>
    <recommendedName>
        <fullName evidence="2">diphosphomevalonate decarboxylase</fullName>
        <ecNumber evidence="2">4.1.1.33</ecNumber>
    </recommendedName>
</protein>
<keyword evidence="3" id="KW-0444">Lipid biosynthesis</keyword>
<feature type="domain" description="Diphosphomevalonate decarboxylase-like N-terminal" evidence="9">
    <location>
        <begin position="6"/>
        <end position="154"/>
    </location>
</feature>
<dbReference type="EMBL" id="CP016908">
    <property type="protein sequence ID" value="APS00319.1"/>
    <property type="molecule type" value="Genomic_DNA"/>
</dbReference>
<evidence type="ECO:0000256" key="7">
    <source>
        <dbReference type="ARBA" id="ARBA00023239"/>
    </source>
</evidence>
<dbReference type="KEGG" id="pabo:BCY86_06240"/>
<evidence type="ECO:0000259" key="9">
    <source>
        <dbReference type="Pfam" id="PF22700"/>
    </source>
</evidence>
<dbReference type="InterPro" id="IPR014721">
    <property type="entry name" value="Ribsml_uS5_D2-typ_fold_subgr"/>
</dbReference>
<evidence type="ECO:0000259" key="8">
    <source>
        <dbReference type="Pfam" id="PF18376"/>
    </source>
</evidence>
<dbReference type="Gene3D" id="3.30.70.890">
    <property type="entry name" value="GHMP kinase, C-terminal domain"/>
    <property type="match status" value="1"/>
</dbReference>
<reference evidence="10 11" key="1">
    <citation type="submission" date="2016-08" db="EMBL/GenBank/DDBJ databases">
        <title>Identification and validation of antigenic proteins from Pajaroellobacter abortibovis using de-novo genome sequence assembly and reverse vaccinology.</title>
        <authorList>
            <person name="Welly B.T."/>
            <person name="Miller M.R."/>
            <person name="Stott J.L."/>
            <person name="Blanchard M.T."/>
            <person name="Islas-Trejo A.D."/>
            <person name="O'Rourke S.M."/>
            <person name="Young A.E."/>
            <person name="Medrano J.F."/>
            <person name="Van Eenennaam A.L."/>
        </authorList>
    </citation>
    <scope>NUCLEOTIDE SEQUENCE [LARGE SCALE GENOMIC DNA]</scope>
    <source>
        <strain evidence="10 11">BTF92-0548A/99-0131</strain>
    </source>
</reference>
<dbReference type="InterPro" id="IPR029765">
    <property type="entry name" value="Mev_diP_decarb"/>
</dbReference>
<proteinExistence type="inferred from homology"/>
<comment type="similarity">
    <text evidence="1">Belongs to the diphosphomevalonate decarboxylase family.</text>
</comment>
<accession>A0A1L6MXV3</accession>
<keyword evidence="5" id="KW-0067">ATP-binding</keyword>
<dbReference type="Pfam" id="PF18376">
    <property type="entry name" value="MDD_C"/>
    <property type="match status" value="1"/>
</dbReference>
<evidence type="ECO:0000256" key="2">
    <source>
        <dbReference type="ARBA" id="ARBA00012296"/>
    </source>
</evidence>
<dbReference type="InterPro" id="IPR041431">
    <property type="entry name" value="Mvd1_C"/>
</dbReference>
<name>A0A1L6MXV3_9BACT</name>
<gene>
    <name evidence="10" type="ORF">BCY86_06240</name>
</gene>
<evidence type="ECO:0000256" key="5">
    <source>
        <dbReference type="ARBA" id="ARBA00022840"/>
    </source>
</evidence>
<feature type="domain" description="Mvd1 C-terminal" evidence="8">
    <location>
        <begin position="181"/>
        <end position="310"/>
    </location>
</feature>
<dbReference type="Pfam" id="PF22700">
    <property type="entry name" value="MVD-like_N"/>
    <property type="match status" value="1"/>
</dbReference>
<dbReference type="STRING" id="1882918.BCY86_06240"/>
<dbReference type="EC" id="4.1.1.33" evidence="2"/>
<dbReference type="PANTHER" id="PTHR10977:SF3">
    <property type="entry name" value="DIPHOSPHOMEVALONATE DECARBOXYLASE"/>
    <property type="match status" value="1"/>
</dbReference>
<dbReference type="SUPFAM" id="SSF54211">
    <property type="entry name" value="Ribosomal protein S5 domain 2-like"/>
    <property type="match status" value="1"/>
</dbReference>
<dbReference type="InterPro" id="IPR053859">
    <property type="entry name" value="MVD-like_N"/>
</dbReference>
<sequence length="330" mass="35193">MAVAIAHPNIALSKYWGKWPGPGNYPAVPSLSVTLKGMKTETEVCFREELSCDRLVLAGEELSGIPLERVKELLNRVRAVSGENRFAEVRTNNDFPTGSGLASSASGFAALALAAAHAAGLSYTREWVGDLARQSSVSAARSIIGGFVELTAGPPSAEREGEEGLLAAIQVAPPDYLDLYMLVCVVTEAPKLISSTEGMRVTASKSPFYRAWLEVAPALHERIHRALLACDICQLGEAVETSALAMHASALAAGIFYWSPVTFSVLEAVRSLREKGWLAYATIDAGPHVKVLTGSKHLSFVKQSLEALHGVQRVLETCPGEGAQLVSPLI</sequence>
<dbReference type="Gene3D" id="3.30.230.10">
    <property type="match status" value="1"/>
</dbReference>
<evidence type="ECO:0000256" key="1">
    <source>
        <dbReference type="ARBA" id="ARBA00008831"/>
    </source>
</evidence>
<keyword evidence="4" id="KW-0547">Nucleotide-binding</keyword>
<dbReference type="InterPro" id="IPR036554">
    <property type="entry name" value="GHMP_kinase_C_sf"/>
</dbReference>
<dbReference type="PIRSF" id="PIRSF015950">
    <property type="entry name" value="Mev_P_decrbx"/>
    <property type="match status" value="1"/>
</dbReference>
<evidence type="ECO:0000256" key="6">
    <source>
        <dbReference type="ARBA" id="ARBA00023098"/>
    </source>
</evidence>
<dbReference type="GO" id="GO:0005524">
    <property type="term" value="F:ATP binding"/>
    <property type="evidence" value="ECO:0007669"/>
    <property type="project" value="UniProtKB-KW"/>
</dbReference>
<organism evidence="10 11">
    <name type="scientific">Pajaroellobacter abortibovis</name>
    <dbReference type="NCBI Taxonomy" id="1882918"/>
    <lineage>
        <taxon>Bacteria</taxon>
        <taxon>Pseudomonadati</taxon>
        <taxon>Myxococcota</taxon>
        <taxon>Polyangia</taxon>
        <taxon>Polyangiales</taxon>
        <taxon>Polyangiaceae</taxon>
    </lineage>
</organism>
<dbReference type="Proteomes" id="UP000185544">
    <property type="component" value="Chromosome"/>
</dbReference>